<accession>A0A6J8FHH2</accession>
<feature type="region of interest" description="Disordered" evidence="1">
    <location>
        <begin position="590"/>
        <end position="676"/>
    </location>
</feature>
<gene>
    <name evidence="2" type="ORF">LDHU3_30.3290</name>
</gene>
<evidence type="ECO:0000313" key="2">
    <source>
        <dbReference type="EMBL" id="CAC5432268.1"/>
    </source>
</evidence>
<feature type="compositionally biased region" description="Low complexity" evidence="1">
    <location>
        <begin position="626"/>
        <end position="643"/>
    </location>
</feature>
<feature type="compositionally biased region" description="Polar residues" evidence="1">
    <location>
        <begin position="858"/>
        <end position="881"/>
    </location>
</feature>
<sequence>MFKSSLATHSSIDHDLFPLLTVRSCVSEADESKNGPRFCAEDKMTGGAYEIRSRKLDLEAEQLVDGVGCRGTHRNLSPNDLRAIRRQQERIDALLTATAHCTVPPCVALPIDVYIQEQPSTGHTYVASVDAFSGLSLGDIIRSGWGMMEESVFLEILNAVEAFGYASASLPPHGNISSDAIKQLLIVRDGASEARQPSRWVVSDWLLLSDDSVTSFDPQAFVADLEWVLHSSFAQLHISTTTTQGSTFMPAARVEELVTETVDRIRAHLLHQGAEAHHTSSADALAQPSDGGPQTDMKAFHAHLDASSSGVTDVDGASARQTSASNEDGVPTSFDTTYENTANWASGATGSALESQATAPPSSPPRSVPDPSTTTASTAAASSLNTLPAASLVSNKSQDSRGAADKRDSAKEAFRVARHMSLKDKVAYHQAALRREQLLVNRHRRKNAPLPPRPQPVSAHIQNARPFLSPSASEEDEEFYYDPPALTSPIDVKPSAYLMQGRRSSPNRRGAGSARKLQSPRSARTLNGEARTPCERSRSSTTPPPSQRSQATSHASASCDQLRERLLDDVVSIAVLNQRRRAEDHLLQQEAERRRREQRQQVLSLSTPPRGVAGQRLSTPNLLDNPGASISYPAAPSSPSVEAKAAETGDNHRRASRRRGTAPCGSAANVSHGGSASPSGCCLVLTAAPHDAAMNRFGDASKSPEPTPPSPHWCRIVRPTFCENKPVVKAAAGTRVALPRASARGAASTAVASRLPQTAGKTTAPSQTVLYGLRTGTASTIVRSDAAKMPVTARAAATMGGVATAAMARNGSNLSRQLAAGTVPRSSRSTTTAGNRAAWAVGQQQRSARARAAAPLVQRNTRASTSSPLSSPRQKTAQQSAAAPCVKPLPFASFLGCLASPREAPTLIGASSPPVASRAAVGQLVPTRRAAATTSGSLSYSNGSTRKYVMDAKFQALRCPNTARPPPTQLRLAASPRVYQRVSSTGVLRSPRNGVGVTPLRQPSAATPATAPQSSSSIREVSRSVLQKPAKLEAATPIALRTTQPRLPVAADSASAKGRASVSRKPLQRLVLQKGSPGLSARHADTLDTQATDLPPTSANEDSLTSPHTPPPPSPPPLASTNAAAAAAAGAVRRFTCTDPLAQSSVAEVENHAPRGRNAGGSSLSPGSRSMEASAFATQRENKGKAHVAGPCAEPLTLGSVRPVKKASPGILLLRHRSSTM</sequence>
<feature type="region of interest" description="Disordered" evidence="1">
    <location>
        <begin position="350"/>
        <end position="410"/>
    </location>
</feature>
<evidence type="ECO:0000256" key="1">
    <source>
        <dbReference type="SAM" id="MobiDB-lite"/>
    </source>
</evidence>
<feature type="region of interest" description="Disordered" evidence="1">
    <location>
        <begin position="983"/>
        <end position="1023"/>
    </location>
</feature>
<organism evidence="2 3">
    <name type="scientific">Leishmania donovani</name>
    <dbReference type="NCBI Taxonomy" id="5661"/>
    <lineage>
        <taxon>Eukaryota</taxon>
        <taxon>Discoba</taxon>
        <taxon>Euglenozoa</taxon>
        <taxon>Kinetoplastea</taxon>
        <taxon>Metakinetoplastina</taxon>
        <taxon>Trypanosomatida</taxon>
        <taxon>Trypanosomatidae</taxon>
        <taxon>Leishmaniinae</taxon>
        <taxon>Leishmania</taxon>
    </lineage>
</organism>
<dbReference type="VEuPathDB" id="TriTrypDB:LDHU3_30.3290"/>
<evidence type="ECO:0000313" key="3">
    <source>
        <dbReference type="Proteomes" id="UP000601710"/>
    </source>
</evidence>
<feature type="region of interest" description="Disordered" evidence="1">
    <location>
        <begin position="1089"/>
        <end position="1125"/>
    </location>
</feature>
<feature type="region of interest" description="Disordered" evidence="1">
    <location>
        <begin position="470"/>
        <end position="559"/>
    </location>
</feature>
<dbReference type="VEuPathDB" id="TriTrypDB:LdCL_300029900"/>
<feature type="compositionally biased region" description="Low complexity" evidence="1">
    <location>
        <begin position="843"/>
        <end position="854"/>
    </location>
</feature>
<feature type="compositionally biased region" description="Low complexity" evidence="1">
    <location>
        <begin position="1002"/>
        <end position="1023"/>
    </location>
</feature>
<feature type="compositionally biased region" description="Low complexity" evidence="1">
    <location>
        <begin position="369"/>
        <end position="392"/>
    </location>
</feature>
<dbReference type="EMBL" id="LR812650">
    <property type="protein sequence ID" value="CAC5432268.1"/>
    <property type="molecule type" value="Genomic_DNA"/>
</dbReference>
<protein>
    <submittedName>
        <fullName evidence="2">Hypothetical_protein_conserved</fullName>
    </submittedName>
</protein>
<feature type="compositionally biased region" description="Pro residues" evidence="1">
    <location>
        <begin position="1108"/>
        <end position="1118"/>
    </location>
</feature>
<reference evidence="2" key="1">
    <citation type="submission" date="2020-06" db="EMBL/GenBank/DDBJ databases">
        <authorList>
            <person name="Camacho E."/>
            <person name="Gonzalez-de la Fuente S."/>
            <person name="Rastrojo A."/>
            <person name="Peiro-Pastor R."/>
            <person name="Solana JC."/>
            <person name="Tabera L."/>
            <person name="Gamarro F."/>
            <person name="Carrasco-Ramiro F."/>
            <person name="Requena JM."/>
            <person name="Aguado B."/>
        </authorList>
    </citation>
    <scope>NUCLEOTIDE SEQUENCE</scope>
</reference>
<feature type="region of interest" description="Disordered" evidence="1">
    <location>
        <begin position="818"/>
        <end position="881"/>
    </location>
</feature>
<dbReference type="Proteomes" id="UP000601710">
    <property type="component" value="Chromosome 30"/>
</dbReference>
<feature type="region of interest" description="Disordered" evidence="1">
    <location>
        <begin position="1048"/>
        <end position="1070"/>
    </location>
</feature>
<feature type="compositionally biased region" description="Basic and acidic residues" evidence="1">
    <location>
        <begin position="644"/>
        <end position="653"/>
    </location>
</feature>
<proteinExistence type="predicted"/>
<dbReference type="AlphaFoldDB" id="A0A6J8FHH2"/>
<dbReference type="VEuPathDB" id="TriTrypDB:LdBPK_302440.1"/>
<name>A0A6J8FHH2_LEIDO</name>
<feature type="region of interest" description="Disordered" evidence="1">
    <location>
        <begin position="1147"/>
        <end position="1170"/>
    </location>
</feature>
<feature type="compositionally biased region" description="Basic and acidic residues" evidence="1">
    <location>
        <begin position="590"/>
        <end position="599"/>
    </location>
</feature>
<feature type="compositionally biased region" description="Polar residues" evidence="1">
    <location>
        <begin position="1089"/>
        <end position="1104"/>
    </location>
</feature>
<feature type="compositionally biased region" description="Polar residues" evidence="1">
    <location>
        <begin position="824"/>
        <end position="834"/>
    </location>
</feature>
<feature type="region of interest" description="Disordered" evidence="1">
    <location>
        <begin position="273"/>
        <end position="337"/>
    </location>
</feature>
<feature type="compositionally biased region" description="Basic and acidic residues" evidence="1">
    <location>
        <begin position="398"/>
        <end position="410"/>
    </location>
</feature>